<protein>
    <submittedName>
        <fullName evidence="6">Uncharacterized protein</fullName>
    </submittedName>
</protein>
<reference evidence="6 7" key="1">
    <citation type="submission" date="2015-09" db="EMBL/GenBank/DDBJ databases">
        <title>Genome sequence, genome mining and natural product profiling of a biocontrol bacterium Streptomyces malaysiensis F913.</title>
        <authorList>
            <person name="Xu Y."/>
            <person name="Wei J."/>
            <person name="Xie J."/>
            <person name="Li T."/>
            <person name="Zhou Z."/>
        </authorList>
    </citation>
    <scope>NUCLEOTIDE SEQUENCE [LARGE SCALE GENOMIC DNA]</scope>
    <source>
        <strain evidence="6 7">F913</strain>
    </source>
</reference>
<comment type="caution">
    <text evidence="6">The sequence shown here is derived from an EMBL/GenBank/DDBJ whole genome shotgun (WGS) entry which is preliminary data.</text>
</comment>
<evidence type="ECO:0000256" key="2">
    <source>
        <dbReference type="ARBA" id="ARBA00022692"/>
    </source>
</evidence>
<dbReference type="Gene3D" id="1.20.1250.20">
    <property type="entry name" value="MFS general substrate transporter like domains"/>
    <property type="match status" value="1"/>
</dbReference>
<keyword evidence="4 5" id="KW-0472">Membrane</keyword>
<dbReference type="AlphaFoldDB" id="A0A2J7YP35"/>
<evidence type="ECO:0000256" key="1">
    <source>
        <dbReference type="ARBA" id="ARBA00004141"/>
    </source>
</evidence>
<evidence type="ECO:0000256" key="3">
    <source>
        <dbReference type="ARBA" id="ARBA00022989"/>
    </source>
</evidence>
<gene>
    <name evidence="6" type="ORF">SMF913_25250</name>
</gene>
<dbReference type="GO" id="GO:0016020">
    <property type="term" value="C:membrane"/>
    <property type="evidence" value="ECO:0007669"/>
    <property type="project" value="UniProtKB-SubCell"/>
</dbReference>
<feature type="transmembrane region" description="Helical" evidence="5">
    <location>
        <begin position="20"/>
        <end position="40"/>
    </location>
</feature>
<dbReference type="EMBL" id="LJIW01000002">
    <property type="protein sequence ID" value="PNG89785.1"/>
    <property type="molecule type" value="Genomic_DNA"/>
</dbReference>
<evidence type="ECO:0000313" key="6">
    <source>
        <dbReference type="EMBL" id="PNG89785.1"/>
    </source>
</evidence>
<feature type="transmembrane region" description="Helical" evidence="5">
    <location>
        <begin position="141"/>
        <end position="161"/>
    </location>
</feature>
<feature type="transmembrane region" description="Helical" evidence="5">
    <location>
        <begin position="52"/>
        <end position="70"/>
    </location>
</feature>
<keyword evidence="7" id="KW-1185">Reference proteome</keyword>
<accession>A0A2J7YP35</accession>
<proteinExistence type="predicted"/>
<dbReference type="InterPro" id="IPR036259">
    <property type="entry name" value="MFS_trans_sf"/>
</dbReference>
<comment type="subcellular location">
    <subcellularLocation>
        <location evidence="1">Membrane</location>
        <topology evidence="1">Multi-pass membrane protein</topology>
    </subcellularLocation>
</comment>
<evidence type="ECO:0000256" key="5">
    <source>
        <dbReference type="SAM" id="Phobius"/>
    </source>
</evidence>
<keyword evidence="2 5" id="KW-0812">Transmembrane</keyword>
<dbReference type="SUPFAM" id="SSF103473">
    <property type="entry name" value="MFS general substrate transporter"/>
    <property type="match status" value="1"/>
</dbReference>
<sequence>MFVTVVGMDRSLRSTRVATFAYFVLCGTLMGTWVAHIPAVEERAGISHSTPGSLLVLLGLGAFTGMQVTGRPADRLGARVVLPVADVRSSTAVVPPGLPRNPRIPAGALPASGFCNGPLDVSMNAHAVHAEKAYDRPVMSAFHAMFSAGGVIASLVGAGAANAGPSRPRAWAPWDWRAS</sequence>
<dbReference type="InterPro" id="IPR051788">
    <property type="entry name" value="MFS_Transporter"/>
</dbReference>
<organism evidence="6 7">
    <name type="scientific">Streptomyces malaysiensis</name>
    <dbReference type="NCBI Taxonomy" id="92644"/>
    <lineage>
        <taxon>Bacteria</taxon>
        <taxon>Bacillati</taxon>
        <taxon>Actinomycetota</taxon>
        <taxon>Actinomycetes</taxon>
        <taxon>Kitasatosporales</taxon>
        <taxon>Streptomycetaceae</taxon>
        <taxon>Streptomyces</taxon>
        <taxon>Streptomyces violaceusniger group</taxon>
    </lineage>
</organism>
<dbReference type="PANTHER" id="PTHR23514:SF13">
    <property type="entry name" value="INNER MEMBRANE PROTEIN YBJJ"/>
    <property type="match status" value="1"/>
</dbReference>
<name>A0A2J7YP35_STRMQ</name>
<evidence type="ECO:0000256" key="4">
    <source>
        <dbReference type="ARBA" id="ARBA00023136"/>
    </source>
</evidence>
<dbReference type="PANTHER" id="PTHR23514">
    <property type="entry name" value="BYPASS OF STOP CODON PROTEIN 6"/>
    <property type="match status" value="1"/>
</dbReference>
<evidence type="ECO:0000313" key="7">
    <source>
        <dbReference type="Proteomes" id="UP000236520"/>
    </source>
</evidence>
<keyword evidence="3 5" id="KW-1133">Transmembrane helix</keyword>
<dbReference type="Proteomes" id="UP000236520">
    <property type="component" value="Unassembled WGS sequence"/>
</dbReference>